<comment type="function">
    <text evidence="1 4">The glycine cleavage system catalyzes the degradation of glycine. The P protein binds the alpha-amino group of glycine through its pyridoxal phosphate cofactor; CO(2) is released and the remaining methylamine moiety is then transferred to the lipoamide cofactor of the H protein.</text>
</comment>
<evidence type="ECO:0000256" key="4">
    <source>
        <dbReference type="HAMAP-Rule" id="MF_00712"/>
    </source>
</evidence>
<dbReference type="InterPro" id="IPR023010">
    <property type="entry name" value="GcvPA"/>
</dbReference>
<dbReference type="EMBL" id="BSNJ01000001">
    <property type="protein sequence ID" value="GLQ19726.1"/>
    <property type="molecule type" value="Genomic_DNA"/>
</dbReference>
<dbReference type="PANTHER" id="PTHR42806">
    <property type="entry name" value="GLYCINE CLEAVAGE SYSTEM P-PROTEIN"/>
    <property type="match status" value="1"/>
</dbReference>
<evidence type="ECO:0000256" key="3">
    <source>
        <dbReference type="ARBA" id="ARBA00049026"/>
    </source>
</evidence>
<dbReference type="InterPro" id="IPR020581">
    <property type="entry name" value="GDC_P"/>
</dbReference>
<feature type="domain" description="Glycine cleavage system P-protein N-terminal" evidence="5">
    <location>
        <begin position="1"/>
        <end position="441"/>
    </location>
</feature>
<dbReference type="Gene3D" id="3.90.1150.10">
    <property type="entry name" value="Aspartate Aminotransferase, domain 1"/>
    <property type="match status" value="1"/>
</dbReference>
<accession>A0ABQ5UX01</accession>
<dbReference type="HAMAP" id="MF_00712">
    <property type="entry name" value="GcvPA"/>
    <property type="match status" value="1"/>
</dbReference>
<proteinExistence type="inferred from homology"/>
<dbReference type="NCBIfam" id="NF001696">
    <property type="entry name" value="PRK00451.1"/>
    <property type="match status" value="1"/>
</dbReference>
<dbReference type="InterPro" id="IPR049315">
    <property type="entry name" value="GDC-P_N"/>
</dbReference>
<name>A0ABQ5UX01_9PROT</name>
<evidence type="ECO:0000313" key="7">
    <source>
        <dbReference type="Proteomes" id="UP001161390"/>
    </source>
</evidence>
<protein>
    <recommendedName>
        <fullName evidence="4">Probable glycine dehydrogenase (decarboxylating) subunit 1</fullName>
        <ecNumber evidence="4">1.4.4.2</ecNumber>
    </recommendedName>
    <alternativeName>
        <fullName evidence="4">Glycine cleavage system P-protein subunit 1</fullName>
    </alternativeName>
    <alternativeName>
        <fullName evidence="4">Glycine decarboxylase subunit 1</fullName>
    </alternativeName>
    <alternativeName>
        <fullName evidence="4">Glycine dehydrogenase (aminomethyl-transferring) subunit 1</fullName>
    </alternativeName>
</protein>
<gene>
    <name evidence="4 6" type="primary">gcvPA</name>
    <name evidence="6" type="ORF">GCM10007854_06810</name>
</gene>
<dbReference type="Gene3D" id="3.40.640.10">
    <property type="entry name" value="Type I PLP-dependent aspartate aminotransferase-like (Major domain)"/>
    <property type="match status" value="1"/>
</dbReference>
<dbReference type="SUPFAM" id="SSF53383">
    <property type="entry name" value="PLP-dependent transferases"/>
    <property type="match status" value="1"/>
</dbReference>
<dbReference type="InterPro" id="IPR015424">
    <property type="entry name" value="PyrdxlP-dep_Trfase"/>
</dbReference>
<comment type="subunit">
    <text evidence="4">The glycine cleavage system is composed of four proteins: P, T, L and H. In this organism, the P 'protein' is a heterodimer of two subunits.</text>
</comment>
<comment type="caution">
    <text evidence="6">The sequence shown here is derived from an EMBL/GenBank/DDBJ whole genome shotgun (WGS) entry which is preliminary data.</text>
</comment>
<evidence type="ECO:0000313" key="6">
    <source>
        <dbReference type="EMBL" id="GLQ19726.1"/>
    </source>
</evidence>
<evidence type="ECO:0000256" key="2">
    <source>
        <dbReference type="ARBA" id="ARBA00023002"/>
    </source>
</evidence>
<keyword evidence="7" id="KW-1185">Reference proteome</keyword>
<dbReference type="Pfam" id="PF02347">
    <property type="entry name" value="GDC-P"/>
    <property type="match status" value="1"/>
</dbReference>
<reference evidence="6" key="2">
    <citation type="submission" date="2023-01" db="EMBL/GenBank/DDBJ databases">
        <title>Draft genome sequence of Algimonas porphyrae strain NBRC 108216.</title>
        <authorList>
            <person name="Sun Q."/>
            <person name="Mori K."/>
        </authorList>
    </citation>
    <scope>NUCLEOTIDE SEQUENCE</scope>
    <source>
        <strain evidence="6">NBRC 108216</strain>
    </source>
</reference>
<dbReference type="Proteomes" id="UP001161390">
    <property type="component" value="Unassembled WGS sequence"/>
</dbReference>
<keyword evidence="2 4" id="KW-0560">Oxidoreductase</keyword>
<comment type="catalytic activity">
    <reaction evidence="3 4">
        <text>N(6)-[(R)-lipoyl]-L-lysyl-[glycine-cleavage complex H protein] + glycine + H(+) = N(6)-[(R)-S(8)-aminomethyldihydrolipoyl]-L-lysyl-[glycine-cleavage complex H protein] + CO2</text>
        <dbReference type="Rhea" id="RHEA:24304"/>
        <dbReference type="Rhea" id="RHEA-COMP:10494"/>
        <dbReference type="Rhea" id="RHEA-COMP:10495"/>
        <dbReference type="ChEBI" id="CHEBI:15378"/>
        <dbReference type="ChEBI" id="CHEBI:16526"/>
        <dbReference type="ChEBI" id="CHEBI:57305"/>
        <dbReference type="ChEBI" id="CHEBI:83099"/>
        <dbReference type="ChEBI" id="CHEBI:83143"/>
        <dbReference type="EC" id="1.4.4.2"/>
    </reaction>
</comment>
<organism evidence="6 7">
    <name type="scientific">Algimonas porphyrae</name>
    <dbReference type="NCBI Taxonomy" id="1128113"/>
    <lineage>
        <taxon>Bacteria</taxon>
        <taxon>Pseudomonadati</taxon>
        <taxon>Pseudomonadota</taxon>
        <taxon>Alphaproteobacteria</taxon>
        <taxon>Maricaulales</taxon>
        <taxon>Robiginitomaculaceae</taxon>
        <taxon>Algimonas</taxon>
    </lineage>
</organism>
<evidence type="ECO:0000256" key="1">
    <source>
        <dbReference type="ARBA" id="ARBA00003788"/>
    </source>
</evidence>
<comment type="similarity">
    <text evidence="4">Belongs to the GcvP family. N-terminal subunit subfamily.</text>
</comment>
<dbReference type="InterPro" id="IPR015422">
    <property type="entry name" value="PyrdxlP-dep_Trfase_small"/>
</dbReference>
<reference evidence="6" key="1">
    <citation type="journal article" date="2014" name="Int. J. Syst. Evol. Microbiol.">
        <title>Complete genome of a new Firmicutes species belonging to the dominant human colonic microbiota ('Ruminococcus bicirculans') reveals two chromosomes and a selective capacity to utilize plant glucans.</title>
        <authorList>
            <consortium name="NISC Comparative Sequencing Program"/>
            <person name="Wegmann U."/>
            <person name="Louis P."/>
            <person name="Goesmann A."/>
            <person name="Henrissat B."/>
            <person name="Duncan S.H."/>
            <person name="Flint H.J."/>
        </authorList>
    </citation>
    <scope>NUCLEOTIDE SEQUENCE</scope>
    <source>
        <strain evidence="6">NBRC 108216</strain>
    </source>
</reference>
<dbReference type="CDD" id="cd00613">
    <property type="entry name" value="GDC-P"/>
    <property type="match status" value="1"/>
</dbReference>
<dbReference type="EC" id="1.4.4.2" evidence="4"/>
<sequence length="551" mass="59393">MRYLPLTDADRAQMLDVIGVDSVDALFEDVPKSARLSDLVDLPKHQSEQAIERHMGKLSAKSVSAGSVPFFCGAGAYRHHIPATVDHLIQRSEFLTAYTPYQPEVSQGTLMSLFEFQSQVAALTGMDVANASMYDGSTACAEAVVMAHRVARGRKAKAVLAPGLHPHYAAATQTLASTLGIEINERDCRPGRDDHVVDHIDKDTACVVVQSPNVFGEIIDLQPIADAAHEAGALLIAVFTEPVALAAITPPGEQGADIVVGEGQGLGVGLNFGGPHVGLFACTSKLVRQMPGRVCGETVDANGERGFVLTLSTREQHIRREKATSNICTNSGLCALAFTIHMTLLGEAGITRLAALNHEAACDLADRLEGIDGVELVNDTFFNEFTLRLKMPAKDVVDQLAKKDILGGVPLTRIQPDGDKHLLIVAATETNIPEDFEALVAAVRGILDIKSVNHLSWIDGVIEASSNEYSTSNADQLRRRWRTLNRNVVSRFPEGHDFDQSSFGTGTIDRAEQIGFNSAAPQIQPAEFNALAEYMGAFAKSYRDRFLGVSQ</sequence>
<dbReference type="PANTHER" id="PTHR42806:SF1">
    <property type="entry name" value="GLYCINE DEHYDROGENASE (DECARBOXYLATING)"/>
    <property type="match status" value="1"/>
</dbReference>
<evidence type="ECO:0000259" key="5">
    <source>
        <dbReference type="Pfam" id="PF02347"/>
    </source>
</evidence>
<dbReference type="InterPro" id="IPR015421">
    <property type="entry name" value="PyrdxlP-dep_Trfase_major"/>
</dbReference>